<dbReference type="AlphaFoldDB" id="A0ABD0U2S9"/>
<dbReference type="EMBL" id="JANQDX010000018">
    <property type="protein sequence ID" value="KAL0906307.1"/>
    <property type="molecule type" value="Genomic_DNA"/>
</dbReference>
<evidence type="ECO:0000313" key="2">
    <source>
        <dbReference type="EMBL" id="KAL0906307.1"/>
    </source>
</evidence>
<gene>
    <name evidence="2" type="ORF">M5K25_024790</name>
</gene>
<comment type="caution">
    <text evidence="2">The sequence shown here is derived from an EMBL/GenBank/DDBJ whole genome shotgun (WGS) entry which is preliminary data.</text>
</comment>
<feature type="region of interest" description="Disordered" evidence="1">
    <location>
        <begin position="52"/>
        <end position="97"/>
    </location>
</feature>
<proteinExistence type="predicted"/>
<feature type="compositionally biased region" description="Basic residues" evidence="1">
    <location>
        <begin position="217"/>
        <end position="233"/>
    </location>
</feature>
<dbReference type="Proteomes" id="UP001552299">
    <property type="component" value="Unassembled WGS sequence"/>
</dbReference>
<feature type="region of interest" description="Disordered" evidence="1">
    <location>
        <begin position="376"/>
        <end position="404"/>
    </location>
</feature>
<accession>A0ABD0U2S9</accession>
<sequence>MNCEQQLKEEHVIQLLMGNINDKMQPFMCIATITTFQNLLDIVAKFEKLNLSRSESHSDKPKKAKASDARRGEVDSTFFSRAYNPNPQPKLILGGNDKPRNFQGGRERARQNVGTGDKTFPSLKKKMNKKYLFKREITSSPVPLVEEIKNKKKHIQEEQLETAISKKTAKMLKQLEGFPGVKWKSPTEPVINLKVLPVVRASTSKQCSSQTGSLKSGKAKSSKKKTKLKKPKEKRTTTQRIIDSLDDYYQTARHPIKLVDYMSGLRIDKAKEADEDPLPTETCRVILVMPVTPMKEKYAEQIYVETCMVASSMDYSSEEDLYFPREAESEHDIASQMGHVNLGGDSENESLDAVMADSEEDILSNGSEPDEIAQVQLRSGKVLPPPPKKGRPEKEREKKQVGRKKASLTLPKVAIVPKERKHVPHLSSDTYEDDITPTKSQRVCQPTAKRRKEVEYSNSDYDYASIYTNIVLCVFSRRIDSLTISDSVLIVTRIPLQYFKEIIPREVHKIKELTTCYLSPLKKGTKPENIFYFVGKHEEENRDWCYRLVDSEELFPTRLPRFNTRGIQGMLRKQINIPTSKVQLRTCLGLWYERNPRLL</sequence>
<feature type="compositionally biased region" description="Basic and acidic residues" evidence="1">
    <location>
        <begin position="52"/>
        <end position="74"/>
    </location>
</feature>
<name>A0ABD0U2S9_DENTH</name>
<feature type="compositionally biased region" description="Basic and acidic residues" evidence="1">
    <location>
        <begin position="390"/>
        <end position="400"/>
    </location>
</feature>
<organism evidence="2 3">
    <name type="scientific">Dendrobium thyrsiflorum</name>
    <name type="common">Pinecone-like raceme dendrobium</name>
    <name type="synonym">Orchid</name>
    <dbReference type="NCBI Taxonomy" id="117978"/>
    <lineage>
        <taxon>Eukaryota</taxon>
        <taxon>Viridiplantae</taxon>
        <taxon>Streptophyta</taxon>
        <taxon>Embryophyta</taxon>
        <taxon>Tracheophyta</taxon>
        <taxon>Spermatophyta</taxon>
        <taxon>Magnoliopsida</taxon>
        <taxon>Liliopsida</taxon>
        <taxon>Asparagales</taxon>
        <taxon>Orchidaceae</taxon>
        <taxon>Epidendroideae</taxon>
        <taxon>Malaxideae</taxon>
        <taxon>Dendrobiinae</taxon>
        <taxon>Dendrobium</taxon>
    </lineage>
</organism>
<protein>
    <submittedName>
        <fullName evidence="2">Uncharacterized protein</fullName>
    </submittedName>
</protein>
<reference evidence="2 3" key="1">
    <citation type="journal article" date="2024" name="Plant Biotechnol. J.">
        <title>Dendrobium thyrsiflorum genome and its molecular insights into genes involved in important horticultural traits.</title>
        <authorList>
            <person name="Chen B."/>
            <person name="Wang J.Y."/>
            <person name="Zheng P.J."/>
            <person name="Li K.L."/>
            <person name="Liang Y.M."/>
            <person name="Chen X.F."/>
            <person name="Zhang C."/>
            <person name="Zhao X."/>
            <person name="He X."/>
            <person name="Zhang G.Q."/>
            <person name="Liu Z.J."/>
            <person name="Xu Q."/>
        </authorList>
    </citation>
    <scope>NUCLEOTIDE SEQUENCE [LARGE SCALE GENOMIC DNA]</scope>
    <source>
        <strain evidence="2">GZMU011</strain>
    </source>
</reference>
<evidence type="ECO:0000256" key="1">
    <source>
        <dbReference type="SAM" id="MobiDB-lite"/>
    </source>
</evidence>
<keyword evidence="3" id="KW-1185">Reference proteome</keyword>
<feature type="region of interest" description="Disordered" evidence="1">
    <location>
        <begin position="206"/>
        <end position="237"/>
    </location>
</feature>
<evidence type="ECO:0000313" key="3">
    <source>
        <dbReference type="Proteomes" id="UP001552299"/>
    </source>
</evidence>